<evidence type="ECO:0000313" key="3">
    <source>
        <dbReference type="Proteomes" id="UP001234216"/>
    </source>
</evidence>
<accession>A0AAW8F6J0</accession>
<dbReference type="Proteomes" id="UP001234216">
    <property type="component" value="Unassembled WGS sequence"/>
</dbReference>
<dbReference type="RefSeq" id="WP_306972387.1">
    <property type="nucleotide sequence ID" value="NZ_JAUSYQ010000002.1"/>
</dbReference>
<evidence type="ECO:0000313" key="2">
    <source>
        <dbReference type="EMBL" id="MDQ0904871.1"/>
    </source>
</evidence>
<dbReference type="PANTHER" id="PTHR43162:SF1">
    <property type="entry name" value="PRESTALK A DIFFERENTIATION PROTEIN A"/>
    <property type="match status" value="1"/>
</dbReference>
<reference evidence="2" key="1">
    <citation type="submission" date="2023-07" db="EMBL/GenBank/DDBJ databases">
        <title>Comparative genomics of wheat-associated soil bacteria to identify genetic determinants of phenazine resistance.</title>
        <authorList>
            <person name="Mouncey N."/>
        </authorList>
    </citation>
    <scope>NUCLEOTIDE SEQUENCE</scope>
    <source>
        <strain evidence="2">V4I22</strain>
    </source>
</reference>
<comment type="caution">
    <text evidence="2">The sequence shown here is derived from an EMBL/GenBank/DDBJ whole genome shotgun (WGS) entry which is preliminary data.</text>
</comment>
<dbReference type="Gene3D" id="3.90.25.10">
    <property type="entry name" value="UDP-galactose 4-epimerase, domain 1"/>
    <property type="match status" value="1"/>
</dbReference>
<proteinExistence type="predicted"/>
<dbReference type="AlphaFoldDB" id="A0AAW8F6J0"/>
<dbReference type="SUPFAM" id="SSF51735">
    <property type="entry name" value="NAD(P)-binding Rossmann-fold domains"/>
    <property type="match status" value="1"/>
</dbReference>
<organism evidence="2 3">
    <name type="scientific">Streptomyces canus</name>
    <dbReference type="NCBI Taxonomy" id="58343"/>
    <lineage>
        <taxon>Bacteria</taxon>
        <taxon>Bacillati</taxon>
        <taxon>Actinomycetota</taxon>
        <taxon>Actinomycetes</taxon>
        <taxon>Kitasatosporales</taxon>
        <taxon>Streptomycetaceae</taxon>
        <taxon>Streptomyces</taxon>
        <taxon>Streptomyces aurantiacus group</taxon>
    </lineage>
</organism>
<dbReference type="Gene3D" id="3.40.50.720">
    <property type="entry name" value="NAD(P)-binding Rossmann-like Domain"/>
    <property type="match status" value="1"/>
</dbReference>
<gene>
    <name evidence="2" type="ORF">QFZ22_000856</name>
</gene>
<name>A0AAW8F6J0_9ACTN</name>
<dbReference type="PANTHER" id="PTHR43162">
    <property type="match status" value="1"/>
</dbReference>
<evidence type="ECO:0000259" key="1">
    <source>
        <dbReference type="Pfam" id="PF13460"/>
    </source>
</evidence>
<sequence length="297" mass="31607">MKVLVTGASGTVGNLVVRRLAEQGVPVRGVVRRQQSATALRGQELPDLEVVVADLANEAAVAPLMDGIDAVFLVAANAPDQLDQELFVIRAASAAKVRRLVKLSVGGASPDAPLALARVHHAAEQELAASGLTYTVLRPSFFMDNLLQYIPWIDSSGRLPLPTGDGAMSMINSRDIADVAAAELTTDSTENHDLVLTGPEALTIDQALARVGEVIGHSLSHLDATREDFLRRYTADGNTAEYAEDIATLYDGILRQGYGAGITDTVEKVTGNPPRTITDFARDHVADFTQTQKPTDG</sequence>
<dbReference type="InterPro" id="IPR016040">
    <property type="entry name" value="NAD(P)-bd_dom"/>
</dbReference>
<dbReference type="Pfam" id="PF13460">
    <property type="entry name" value="NAD_binding_10"/>
    <property type="match status" value="1"/>
</dbReference>
<dbReference type="CDD" id="cd05269">
    <property type="entry name" value="TMR_SDR_a"/>
    <property type="match status" value="1"/>
</dbReference>
<protein>
    <submittedName>
        <fullName evidence="2">Uncharacterized protein YbjT (DUF2867 family)</fullName>
    </submittedName>
</protein>
<dbReference type="InterPro" id="IPR036291">
    <property type="entry name" value="NAD(P)-bd_dom_sf"/>
</dbReference>
<dbReference type="InterPro" id="IPR051604">
    <property type="entry name" value="Ergot_Alk_Oxidoreductase"/>
</dbReference>
<feature type="domain" description="NAD(P)-binding" evidence="1">
    <location>
        <begin position="7"/>
        <end position="185"/>
    </location>
</feature>
<dbReference type="EMBL" id="JAUSZV010000005">
    <property type="protein sequence ID" value="MDQ0904871.1"/>
    <property type="molecule type" value="Genomic_DNA"/>
</dbReference>